<proteinExistence type="predicted"/>
<dbReference type="PANTHER" id="PTHR33680:SF1">
    <property type="entry name" value="OS05G0489500 PROTEIN"/>
    <property type="match status" value="1"/>
</dbReference>
<dbReference type="SUPFAM" id="SSF57756">
    <property type="entry name" value="Retrovirus zinc finger-like domains"/>
    <property type="match status" value="1"/>
</dbReference>
<dbReference type="PROSITE" id="PS51999">
    <property type="entry name" value="ZF_GRF"/>
    <property type="match status" value="3"/>
</dbReference>
<feature type="compositionally biased region" description="Polar residues" evidence="5">
    <location>
        <begin position="670"/>
        <end position="683"/>
    </location>
</feature>
<evidence type="ECO:0000256" key="5">
    <source>
        <dbReference type="SAM" id="MobiDB-lite"/>
    </source>
</evidence>
<feature type="domain" description="GRF-type" evidence="7">
    <location>
        <begin position="468"/>
        <end position="507"/>
    </location>
</feature>
<feature type="region of interest" description="Disordered" evidence="5">
    <location>
        <begin position="636"/>
        <end position="687"/>
    </location>
</feature>
<evidence type="ECO:0000256" key="4">
    <source>
        <dbReference type="PROSITE-ProRule" id="PRU00047"/>
    </source>
</evidence>
<dbReference type="Pfam" id="PF00098">
    <property type="entry name" value="zf-CCHC"/>
    <property type="match status" value="1"/>
</dbReference>
<dbReference type="InterPro" id="IPR010666">
    <property type="entry name" value="Znf_GRF"/>
</dbReference>
<evidence type="ECO:0000256" key="2">
    <source>
        <dbReference type="ARBA" id="ARBA00022771"/>
    </source>
</evidence>
<organism evidence="8 9">
    <name type="scientific">Symbiodinium microadriaticum</name>
    <name type="common">Dinoflagellate</name>
    <name type="synonym">Zooxanthella microadriatica</name>
    <dbReference type="NCBI Taxonomy" id="2951"/>
    <lineage>
        <taxon>Eukaryota</taxon>
        <taxon>Sar</taxon>
        <taxon>Alveolata</taxon>
        <taxon>Dinophyceae</taxon>
        <taxon>Suessiales</taxon>
        <taxon>Symbiodiniaceae</taxon>
        <taxon>Symbiodinium</taxon>
    </lineage>
</organism>
<dbReference type="EMBL" id="LSRX01000343">
    <property type="protein sequence ID" value="OLP99993.1"/>
    <property type="molecule type" value="Genomic_DNA"/>
</dbReference>
<evidence type="ECO:0000259" key="7">
    <source>
        <dbReference type="PROSITE" id="PS51999"/>
    </source>
</evidence>
<feature type="domain" description="CCHC-type" evidence="6">
    <location>
        <begin position="583"/>
        <end position="598"/>
    </location>
</feature>
<dbReference type="OrthoDB" id="430051at2759"/>
<keyword evidence="2 4" id="KW-0863">Zinc-finger</keyword>
<evidence type="ECO:0000313" key="9">
    <source>
        <dbReference type="Proteomes" id="UP000186817"/>
    </source>
</evidence>
<evidence type="ECO:0000313" key="8">
    <source>
        <dbReference type="EMBL" id="OLP99993.1"/>
    </source>
</evidence>
<keyword evidence="9" id="KW-1185">Reference proteome</keyword>
<dbReference type="Pfam" id="PF06839">
    <property type="entry name" value="Zn_ribbon_GRF"/>
    <property type="match status" value="3"/>
</dbReference>
<dbReference type="AlphaFoldDB" id="A0A1Q9DXT4"/>
<keyword evidence="1" id="KW-0479">Metal-binding</keyword>
<dbReference type="GO" id="GO:0016853">
    <property type="term" value="F:isomerase activity"/>
    <property type="evidence" value="ECO:0007669"/>
    <property type="project" value="UniProtKB-KW"/>
</dbReference>
<feature type="domain" description="GRF-type" evidence="7">
    <location>
        <begin position="410"/>
        <end position="447"/>
    </location>
</feature>
<evidence type="ECO:0000259" key="6">
    <source>
        <dbReference type="PROSITE" id="PS50158"/>
    </source>
</evidence>
<dbReference type="PROSITE" id="PS50158">
    <property type="entry name" value="ZF_CCHC"/>
    <property type="match status" value="1"/>
</dbReference>
<dbReference type="Proteomes" id="UP000186817">
    <property type="component" value="Unassembled WGS sequence"/>
</dbReference>
<dbReference type="Gene3D" id="4.10.60.10">
    <property type="entry name" value="Zinc finger, CCHC-type"/>
    <property type="match status" value="1"/>
</dbReference>
<keyword evidence="8" id="KW-0413">Isomerase</keyword>
<feature type="compositionally biased region" description="Low complexity" evidence="5">
    <location>
        <begin position="658"/>
        <end position="669"/>
    </location>
</feature>
<sequence length="770" mass="81899">MGVEGSGGGWREGEESWDPEAGLANLRQIRRLMMYYIAGAGSTGSQLDSSAPSPFQLCSNSLVDLRLISKATYANKTEEWMCTREAEAVESAIACVSMEFGNPGWVNPLSAEPGGFGGVPKDDIWGHPPTGFGGVQKDEVRGYPPTSFGGVPKDEIWGHPRPGGCGGTQVDAPAGADSGLNPYQQCAQDAKSRMDSFTFQAGPGPAAAPPVQAQPPSHMPSFQNGFAQPQASMQGATEHHRGMRQQPMPESSALFAAPEGSAPRGFDDPAHMRPPFAAPNPPHHFNDPAHVRPGMQQHPQNSWPQTPPTFSNQFARQQNGSIEPRGQACQSLPTAQSGQARFPPAQDFGANFAGQMGAPPSQDLFGAPVQASGQMGAAPQDLFGAPSFAPGQMGAPFQNPTEAPQETRQCTCGQTITLLTVRKEGPNLGRTFWKCQSCGFFQFSDEPPRGPQAGAPGQPPAVADGPPCFCGQPSMSLVVRKDGPNQGRPFFGCAQRTCQFFQWGDEAPPPPGPPCDCGVPSVQRKVQKEGPNKGRPFNVCARKACQFFAWADEEQGSKGFLPTPARAGPQGGPASGAGGNNVCFNCNQPGHWASDCPNKVLDLRTYVARGDWKIASGNDFPALLLPLAREAAAVAGEEAEDEGERRSYRRIPASSTISAGSRTRGRASSPTEANSNPSENGRSQPVKRPINMAARKPSQRTCAAFCLHCLDMFHRQAGSFEHSGLVLGISVSPQGNFCKLLKERFSSSRLTIGKSQQVASFPESNTNRSE</sequence>
<evidence type="ECO:0000256" key="3">
    <source>
        <dbReference type="ARBA" id="ARBA00022833"/>
    </source>
</evidence>
<name>A0A1Q9DXT4_SYMMI</name>
<dbReference type="InterPro" id="IPR001878">
    <property type="entry name" value="Znf_CCHC"/>
</dbReference>
<feature type="domain" description="GRF-type" evidence="7">
    <location>
        <begin position="515"/>
        <end position="554"/>
    </location>
</feature>
<gene>
    <name evidence="8" type="primary">Top3a</name>
    <name evidence="8" type="ORF">AK812_SmicGene17396</name>
</gene>
<keyword evidence="3" id="KW-0862">Zinc</keyword>
<protein>
    <submittedName>
        <fullName evidence="8">DNA topoisomerase 3-alpha</fullName>
    </submittedName>
</protein>
<evidence type="ECO:0000256" key="1">
    <source>
        <dbReference type="ARBA" id="ARBA00022723"/>
    </source>
</evidence>
<accession>A0A1Q9DXT4</accession>
<dbReference type="GO" id="GO:0008270">
    <property type="term" value="F:zinc ion binding"/>
    <property type="evidence" value="ECO:0007669"/>
    <property type="project" value="UniProtKB-KW"/>
</dbReference>
<comment type="caution">
    <text evidence="8">The sequence shown here is derived from an EMBL/GenBank/DDBJ whole genome shotgun (WGS) entry which is preliminary data.</text>
</comment>
<reference evidence="8 9" key="1">
    <citation type="submission" date="2016-02" db="EMBL/GenBank/DDBJ databases">
        <title>Genome analysis of coral dinoflagellate symbionts highlights evolutionary adaptations to a symbiotic lifestyle.</title>
        <authorList>
            <person name="Aranda M."/>
            <person name="Li Y."/>
            <person name="Liew Y.J."/>
            <person name="Baumgarten S."/>
            <person name="Simakov O."/>
            <person name="Wilson M."/>
            <person name="Piel J."/>
            <person name="Ashoor H."/>
            <person name="Bougouffa S."/>
            <person name="Bajic V.B."/>
            <person name="Ryu T."/>
            <person name="Ravasi T."/>
            <person name="Bayer T."/>
            <person name="Micklem G."/>
            <person name="Kim H."/>
            <person name="Bhak J."/>
            <person name="Lajeunesse T.C."/>
            <person name="Voolstra C.R."/>
        </authorList>
    </citation>
    <scope>NUCLEOTIDE SEQUENCE [LARGE SCALE GENOMIC DNA]</scope>
    <source>
        <strain evidence="8 9">CCMP2467</strain>
    </source>
</reference>
<dbReference type="SMART" id="SM00343">
    <property type="entry name" value="ZnF_C2HC"/>
    <property type="match status" value="1"/>
</dbReference>
<feature type="region of interest" description="Disordered" evidence="5">
    <location>
        <begin position="230"/>
        <end position="249"/>
    </location>
</feature>
<dbReference type="PANTHER" id="PTHR33680">
    <property type="entry name" value="OS07G0190500 PROTEIN"/>
    <property type="match status" value="1"/>
</dbReference>
<dbReference type="GO" id="GO:0003676">
    <property type="term" value="F:nucleic acid binding"/>
    <property type="evidence" value="ECO:0007669"/>
    <property type="project" value="InterPro"/>
</dbReference>
<dbReference type="InterPro" id="IPR036875">
    <property type="entry name" value="Znf_CCHC_sf"/>
</dbReference>